<protein>
    <recommendedName>
        <fullName evidence="3">Tail terminator</fullName>
    </recommendedName>
</protein>
<evidence type="ECO:0000313" key="2">
    <source>
        <dbReference type="Proteomes" id="UP001233164"/>
    </source>
</evidence>
<sequence length="133" mass="14334">MTLTVDPPGQLVAVAALKAAFAAHTITAHVATQKPGDPTQHPQFVVLSRIGGGRSNFATSSPRLLVECYATKELDAERLANTATAAFAWAAGRTFSGHTLRWWADDNNIVRFDDPNVNHTRFQFTGTLSIALS</sequence>
<keyword evidence="2" id="KW-1185">Reference proteome</keyword>
<name>A0ABT7RNW3_9NOCA</name>
<evidence type="ECO:0000313" key="1">
    <source>
        <dbReference type="EMBL" id="MDM7488711.1"/>
    </source>
</evidence>
<comment type="caution">
    <text evidence="1">The sequence shown here is derived from an EMBL/GenBank/DDBJ whole genome shotgun (WGS) entry which is preliminary data.</text>
</comment>
<organism evidence="1 2">
    <name type="scientific">Rhodococcus indonesiensis</name>
    <dbReference type="NCBI Taxonomy" id="3055869"/>
    <lineage>
        <taxon>Bacteria</taxon>
        <taxon>Bacillati</taxon>
        <taxon>Actinomycetota</taxon>
        <taxon>Actinomycetes</taxon>
        <taxon>Mycobacteriales</taxon>
        <taxon>Nocardiaceae</taxon>
        <taxon>Rhodococcus</taxon>
    </lineage>
</organism>
<dbReference type="RefSeq" id="WP_289378778.1">
    <property type="nucleotide sequence ID" value="NZ_JAUBOF010000027.1"/>
</dbReference>
<accession>A0ABT7RNW3</accession>
<dbReference type="EMBL" id="JAUBOF010000027">
    <property type="protein sequence ID" value="MDM7488711.1"/>
    <property type="molecule type" value="Genomic_DNA"/>
</dbReference>
<gene>
    <name evidence="1" type="ORF">QT969_10450</name>
</gene>
<evidence type="ECO:0008006" key="3">
    <source>
        <dbReference type="Google" id="ProtNLM"/>
    </source>
</evidence>
<dbReference type="Proteomes" id="UP001233164">
    <property type="component" value="Unassembled WGS sequence"/>
</dbReference>
<reference evidence="1 2" key="1">
    <citation type="submission" date="2023-06" db="EMBL/GenBank/DDBJ databases">
        <title>Rhodococcus indonesiensis sp. nov a new member of the Rhodococcus ruber lineage isolated from a sediment of neutral hot spring.</title>
        <authorList>
            <person name="Kusuma A.B."/>
            <person name="Fenylestari G."/>
            <person name="Ammar F."/>
            <person name="Nouioui I."/>
            <person name="Goodfellow M."/>
        </authorList>
    </citation>
    <scope>NUCLEOTIDE SEQUENCE [LARGE SCALE GENOMIC DNA]</scope>
    <source>
        <strain evidence="1 2">CSLK01-03</strain>
    </source>
</reference>
<proteinExistence type="predicted"/>